<keyword evidence="2" id="KW-0413">Isomerase</keyword>
<dbReference type="GO" id="GO:0016853">
    <property type="term" value="F:isomerase activity"/>
    <property type="evidence" value="ECO:0007669"/>
    <property type="project" value="UniProtKB-KW"/>
</dbReference>
<evidence type="ECO:0000259" key="1">
    <source>
        <dbReference type="Pfam" id="PF02350"/>
    </source>
</evidence>
<protein>
    <submittedName>
        <fullName evidence="2">UDP-2,3-diacetamido-2,3-dideoxy-D-glucuronate 2-epimerase</fullName>
        <ecNumber evidence="2">5.1.3.23</ecNumber>
    </submittedName>
</protein>
<dbReference type="EMBL" id="VSSQ01000925">
    <property type="protein sequence ID" value="MPM03117.1"/>
    <property type="molecule type" value="Genomic_DNA"/>
</dbReference>
<dbReference type="Pfam" id="PF02350">
    <property type="entry name" value="Epimerase_2"/>
    <property type="match status" value="1"/>
</dbReference>
<evidence type="ECO:0000313" key="2">
    <source>
        <dbReference type="EMBL" id="MPM03117.1"/>
    </source>
</evidence>
<comment type="caution">
    <text evidence="2">The sequence shown here is derived from an EMBL/GenBank/DDBJ whole genome shotgun (WGS) entry which is preliminary data.</text>
</comment>
<dbReference type="EC" id="5.1.3.23" evidence="2"/>
<dbReference type="InterPro" id="IPR003331">
    <property type="entry name" value="UDP_GlcNAc_Epimerase_2_dom"/>
</dbReference>
<name>A0A644WHR5_9ZZZZ</name>
<reference evidence="2" key="1">
    <citation type="submission" date="2019-08" db="EMBL/GenBank/DDBJ databases">
        <authorList>
            <person name="Kucharzyk K."/>
            <person name="Murdoch R.W."/>
            <person name="Higgins S."/>
            <person name="Loffler F."/>
        </authorList>
    </citation>
    <scope>NUCLEOTIDE SEQUENCE</scope>
</reference>
<dbReference type="NCBIfam" id="TIGR00236">
    <property type="entry name" value="wecB"/>
    <property type="match status" value="1"/>
</dbReference>
<feature type="domain" description="UDP-N-acetylglucosamine 2-epimerase" evidence="1">
    <location>
        <begin position="27"/>
        <end position="360"/>
    </location>
</feature>
<dbReference type="PANTHER" id="PTHR43174:SF1">
    <property type="entry name" value="UDP-N-ACETYLGLUCOSAMINE 2-EPIMERASE"/>
    <property type="match status" value="1"/>
</dbReference>
<organism evidence="2">
    <name type="scientific">bioreactor metagenome</name>
    <dbReference type="NCBI Taxonomy" id="1076179"/>
    <lineage>
        <taxon>unclassified sequences</taxon>
        <taxon>metagenomes</taxon>
        <taxon>ecological metagenomes</taxon>
    </lineage>
</organism>
<dbReference type="SUPFAM" id="SSF53756">
    <property type="entry name" value="UDP-Glycosyltransferase/glycogen phosphorylase"/>
    <property type="match status" value="1"/>
</dbReference>
<proteinExistence type="predicted"/>
<dbReference type="CDD" id="cd03786">
    <property type="entry name" value="GTB_UDP-GlcNAc_2-Epimerase"/>
    <property type="match status" value="1"/>
</dbReference>
<gene>
    <name evidence="2" type="primary">wbpI_14</name>
    <name evidence="2" type="ORF">SDC9_49377</name>
</gene>
<sequence>MLKVMTIIGTRPEIIKLSCVINELDKYTEQVIVHTGQNFDYELNEIFFNQLQIRKPDYFLDAAGTNASETIANVITKSDAVMEKENPDAVLLYGDTNSCLSVISAKKRKIPIFHMEAGNRCFDQRVPEEINRKIVDHLSDINMPLSEHARRYLLDEGLRPETVIKTGSPMREVLEFHKTAIDHCDILEKENLGKGDYFIVSAHREENIDSEKNFTDLLDSLNAIVDKYHRKVIVSTHPRTRKKLEAIGFINNNPMVEFMKPFGFLEYIKLQKNAFCVISDSGTITEESSILKFPAITVRQAHERPEGMDEASVIMTGLKKETILNAIDVVTSHYMEGEDTIHSIGDYSSNNVSKKVVRIILSYTDYINRTVWHKE</sequence>
<dbReference type="PANTHER" id="PTHR43174">
    <property type="entry name" value="UDP-N-ACETYLGLUCOSAMINE 2-EPIMERASE"/>
    <property type="match status" value="1"/>
</dbReference>
<dbReference type="Gene3D" id="3.40.50.2000">
    <property type="entry name" value="Glycogen Phosphorylase B"/>
    <property type="match status" value="2"/>
</dbReference>
<accession>A0A644WHR5</accession>
<dbReference type="InterPro" id="IPR029767">
    <property type="entry name" value="WecB-like"/>
</dbReference>
<dbReference type="AlphaFoldDB" id="A0A644WHR5"/>